<evidence type="ECO:0000313" key="1">
    <source>
        <dbReference type="EMBL" id="MBC5864216.1"/>
    </source>
</evidence>
<evidence type="ECO:0000313" key="2">
    <source>
        <dbReference type="Proteomes" id="UP000621670"/>
    </source>
</evidence>
<dbReference type="EMBL" id="JACRUM010000007">
    <property type="protein sequence ID" value="MBC5864216.1"/>
    <property type="molecule type" value="Genomic_DNA"/>
</dbReference>
<sequence length="236" mass="28129">MKIAIMQPYFFPYIGYFSLIKHTERFILFDTVQYIRHGWIDRNRILKQKDSWLYIQVPSSNKGRDTLIKDLKINNVELWQKKILSQLIVYKKSAPYYFKVINLLNSVFEQKFETVVELNKFSLQVICDYLGINHKIEVFSEMNLKVADATAPDEWALNICKMLPEVNEYWNPVGGLTFFDKTKYDKEGINLFFQHVTLQEYDQKREMFEPGLSIIDILMFNSPDEINFMLDNYKLL</sequence>
<name>A0ABR7JI90_9FLAO</name>
<protein>
    <submittedName>
        <fullName evidence="1">WbqC family protein</fullName>
    </submittedName>
</protein>
<reference evidence="1 2" key="1">
    <citation type="submission" date="2020-08" db="EMBL/GenBank/DDBJ databases">
        <title>Description of novel Flavobacterium F-400 isolate.</title>
        <authorList>
            <person name="Saticioglu I."/>
            <person name="Duman M."/>
            <person name="Altun S."/>
        </authorList>
    </citation>
    <scope>NUCLEOTIDE SEQUENCE [LARGE SCALE GENOMIC DNA]</scope>
    <source>
        <strain evidence="1 2">F-400</strain>
    </source>
</reference>
<dbReference type="InterPro" id="IPR014985">
    <property type="entry name" value="WbqC"/>
</dbReference>
<dbReference type="Pfam" id="PF08889">
    <property type="entry name" value="WbqC"/>
    <property type="match status" value="1"/>
</dbReference>
<keyword evidence="2" id="KW-1185">Reference proteome</keyword>
<comment type="caution">
    <text evidence="1">The sequence shown here is derived from an EMBL/GenBank/DDBJ whole genome shotgun (WGS) entry which is preliminary data.</text>
</comment>
<organism evidence="1 2">
    <name type="scientific">Flavobacterium turcicum</name>
    <dbReference type="NCBI Taxonomy" id="2764718"/>
    <lineage>
        <taxon>Bacteria</taxon>
        <taxon>Pseudomonadati</taxon>
        <taxon>Bacteroidota</taxon>
        <taxon>Flavobacteriia</taxon>
        <taxon>Flavobacteriales</taxon>
        <taxon>Flavobacteriaceae</taxon>
        <taxon>Flavobacterium</taxon>
    </lineage>
</organism>
<accession>A0ABR7JI90</accession>
<dbReference type="Proteomes" id="UP000621670">
    <property type="component" value="Unassembled WGS sequence"/>
</dbReference>
<gene>
    <name evidence="1" type="ORF">H8R26_12360</name>
</gene>
<dbReference type="RefSeq" id="WP_166138252.1">
    <property type="nucleotide sequence ID" value="NZ_JAAOBY010000008.1"/>
</dbReference>
<proteinExistence type="predicted"/>